<name>A0A8D4C128_9GAMM</name>
<evidence type="ECO:0000313" key="2">
    <source>
        <dbReference type="EMBL" id="AJE13700.1"/>
    </source>
</evidence>
<dbReference type="RefSeq" id="WP_052264502.1">
    <property type="nucleotide sequence ID" value="NZ_CP007511.1"/>
</dbReference>
<feature type="region of interest" description="Disordered" evidence="1">
    <location>
        <begin position="1"/>
        <end position="20"/>
    </location>
</feature>
<keyword evidence="5" id="KW-1185">Reference proteome</keyword>
<proteinExistence type="predicted"/>
<gene>
    <name evidence="2" type="ORF">CL52_01070</name>
    <name evidence="3" type="ORF">SAMN05660875_101222</name>
</gene>
<dbReference type="GeneID" id="77258518"/>
<feature type="compositionally biased region" description="Polar residues" evidence="1">
    <location>
        <begin position="10"/>
        <end position="20"/>
    </location>
</feature>
<dbReference type="AlphaFoldDB" id="A0A8D4C128"/>
<dbReference type="KEGG" id="pbm:CL52_01070"/>
<evidence type="ECO:0000256" key="1">
    <source>
        <dbReference type="SAM" id="MobiDB-lite"/>
    </source>
</evidence>
<reference evidence="4" key="1">
    <citation type="submission" date="2014-03" db="EMBL/GenBank/DDBJ databases">
        <title>Complete genome of Pseudomonas balearica DSM 6083T, a sewage water isolate from an enrichment with 2-methylnaphthalene.</title>
        <authorList>
            <person name="Salva-Serra F."/>
            <person name="Jaen-Luchoro D."/>
            <person name="Busquets A."/>
            <person name="Pena A."/>
            <person name="Gomila M."/>
            <person name="Bosch R."/>
            <person name="Nogales B."/>
            <person name="Garcia-Valdes E."/>
            <person name="Lalucat J."/>
            <person name="Bennasar A."/>
        </authorList>
    </citation>
    <scope>NUCLEOTIDE SEQUENCE [LARGE SCALE GENOMIC DNA]</scope>
    <source>
        <strain evidence="4">DSM 6083</strain>
    </source>
</reference>
<organism evidence="2 4">
    <name type="scientific">Stutzerimonas balearica DSM 6083</name>
    <dbReference type="NCBI Taxonomy" id="1123016"/>
    <lineage>
        <taxon>Bacteria</taxon>
        <taxon>Pseudomonadati</taxon>
        <taxon>Pseudomonadota</taxon>
        <taxon>Gammaproteobacteria</taxon>
        <taxon>Pseudomonadales</taxon>
        <taxon>Pseudomonadaceae</taxon>
        <taxon>Stutzerimonas</taxon>
    </lineage>
</organism>
<dbReference type="EMBL" id="CP007511">
    <property type="protein sequence ID" value="AJE13700.1"/>
    <property type="molecule type" value="Genomic_DNA"/>
</dbReference>
<evidence type="ECO:0000313" key="4">
    <source>
        <dbReference type="Proteomes" id="UP000031271"/>
    </source>
</evidence>
<dbReference type="Proteomes" id="UP000031271">
    <property type="component" value="Chromosome"/>
</dbReference>
<evidence type="ECO:0000313" key="3">
    <source>
        <dbReference type="EMBL" id="SDL94598.1"/>
    </source>
</evidence>
<dbReference type="Proteomes" id="UP000182276">
    <property type="component" value="Unassembled WGS sequence"/>
</dbReference>
<evidence type="ECO:0000313" key="5">
    <source>
        <dbReference type="Proteomes" id="UP000182276"/>
    </source>
</evidence>
<dbReference type="EMBL" id="FNHO01000001">
    <property type="protein sequence ID" value="SDL94598.1"/>
    <property type="molecule type" value="Genomic_DNA"/>
</dbReference>
<reference evidence="3 5" key="2">
    <citation type="submission" date="2016-10" db="EMBL/GenBank/DDBJ databases">
        <authorList>
            <person name="Varghese N."/>
            <person name="Submissions S."/>
        </authorList>
    </citation>
    <scope>NUCLEOTIDE SEQUENCE [LARGE SCALE GENOMIC DNA]</scope>
    <source>
        <strain evidence="3 5">DSM 6083</strain>
    </source>
</reference>
<sequence>MKKATRSEELSSLSHGQHNTSPTLLASVLAYLIFDGSLNKYEAAKQLGDWSLHSTISDLANKYGLSIKRTPEKVLRARNPVTRYSITEGHRRHARDVLVKLEQRKKGAE</sequence>
<protein>
    <submittedName>
        <fullName evidence="2">Uncharacterized protein</fullName>
    </submittedName>
</protein>
<accession>A0A8D4C128</accession>
<reference evidence="2 4" key="3">
    <citation type="journal article" name="Genome Announc.">
        <title>Complete Genome Sequence of Pseudomonas balearica DSM 6083T.</title>
        <authorList>
            <person name="Bennasar-Figueras A."/>
            <person name="Salva-Serra F."/>
            <person name="Jaen-Luchoro D."/>
            <person name="Segui C."/>
            <person name="Aliaga F."/>
            <person name="Busquets A."/>
            <person name="Gomila M."/>
            <person name="Moore E.R."/>
            <person name="Lalucat J."/>
        </authorList>
    </citation>
    <scope>NUCLEOTIDE SEQUENCE [LARGE SCALE GENOMIC DNA]</scope>
    <source>
        <strain evidence="4">DSM 6083</strain>
        <strain evidence="2">DSM6083</strain>
    </source>
</reference>